<dbReference type="AlphaFoldDB" id="A0A4Y9ZL27"/>
<proteinExistence type="predicted"/>
<comment type="caution">
    <text evidence="2">The sequence shown here is derived from an EMBL/GenBank/DDBJ whole genome shotgun (WGS) entry which is preliminary data.</text>
</comment>
<dbReference type="EMBL" id="SFCI01001534">
    <property type="protein sequence ID" value="TFY75536.1"/>
    <property type="molecule type" value="Genomic_DNA"/>
</dbReference>
<feature type="compositionally biased region" description="Polar residues" evidence="1">
    <location>
        <begin position="14"/>
        <end position="26"/>
    </location>
</feature>
<evidence type="ECO:0000256" key="1">
    <source>
        <dbReference type="SAM" id="MobiDB-lite"/>
    </source>
</evidence>
<gene>
    <name evidence="2" type="ORF">EWM64_g8476</name>
</gene>
<keyword evidence="3" id="KW-1185">Reference proteome</keyword>
<reference evidence="2 3" key="1">
    <citation type="submission" date="2019-02" db="EMBL/GenBank/DDBJ databases">
        <title>Genome sequencing of the rare red list fungi Hericium alpestre (H. flagellum).</title>
        <authorList>
            <person name="Buettner E."/>
            <person name="Kellner H."/>
        </authorList>
    </citation>
    <scope>NUCLEOTIDE SEQUENCE [LARGE SCALE GENOMIC DNA]</scope>
    <source>
        <strain evidence="2 3">DSM 108284</strain>
    </source>
</reference>
<name>A0A4Y9ZL27_9AGAM</name>
<protein>
    <submittedName>
        <fullName evidence="2">Uncharacterized protein</fullName>
    </submittedName>
</protein>
<organism evidence="2 3">
    <name type="scientific">Hericium alpestre</name>
    <dbReference type="NCBI Taxonomy" id="135208"/>
    <lineage>
        <taxon>Eukaryota</taxon>
        <taxon>Fungi</taxon>
        <taxon>Dikarya</taxon>
        <taxon>Basidiomycota</taxon>
        <taxon>Agaricomycotina</taxon>
        <taxon>Agaricomycetes</taxon>
        <taxon>Russulales</taxon>
        <taxon>Hericiaceae</taxon>
        <taxon>Hericium</taxon>
    </lineage>
</organism>
<evidence type="ECO:0000313" key="3">
    <source>
        <dbReference type="Proteomes" id="UP000298061"/>
    </source>
</evidence>
<dbReference type="Proteomes" id="UP000298061">
    <property type="component" value="Unassembled WGS sequence"/>
</dbReference>
<sequence>MVSSNSKAKAMLNSAKSPGPLQQSTPQYEDDLVHKLKCVSLRVRICHQYPARKSNLPSAQVPQVEFCLSSARPKGVMKNSGGRMSKYSKAGVEALSKIVNLATERGMGVIEICELLDDLVTYGSLGPHVTQALRQDPKPTYVCPPDCFNYMDY</sequence>
<feature type="region of interest" description="Disordered" evidence="1">
    <location>
        <begin position="1"/>
        <end position="26"/>
    </location>
</feature>
<evidence type="ECO:0000313" key="2">
    <source>
        <dbReference type="EMBL" id="TFY75536.1"/>
    </source>
</evidence>
<accession>A0A4Y9ZL27</accession>